<feature type="non-terminal residue" evidence="2">
    <location>
        <position position="403"/>
    </location>
</feature>
<dbReference type="EMBL" id="GL377307">
    <property type="protein sequence ID" value="EFI96251.1"/>
    <property type="molecule type" value="Genomic_DNA"/>
</dbReference>
<dbReference type="OrthoDB" id="10551773at2759"/>
<dbReference type="Proteomes" id="UP000007431">
    <property type="component" value="Unassembled WGS sequence"/>
</dbReference>
<dbReference type="InParanoid" id="D8Q6K1"/>
<evidence type="ECO:0000256" key="1">
    <source>
        <dbReference type="SAM" id="MobiDB-lite"/>
    </source>
</evidence>
<sequence>MKMPFPLDDVPEATGPSQSTTDSSPATTYSNTPILTFDGLFSTFDDSSARNCPSAPSFGVDARASPNPLRLSTADGYAHCPVPVAPGATSYHQEGLTPPHLPTSTLSTLASKTLTNLPTPPLPFSARSAWPSAGTSASTREGLPLPADFSWMIGDRFDLAPSDSVDDMGDIPALYGPASHSSAASHQFPELGAVSNRHPMAHPSNLARAPPDYTHSLRSEALWIARIKEAYSERQEADEAPQQLQIDSTQGWTLGPQEQMFHEQCLEQDAGMMGAWHGQQTSSWSEPLDAAQEQYAPMEQLPEPFATTHCPVDLIDFAAQQAAYSSAWSELFLNESLLYQVYSGEGPPAIFDTEDASELDAFDPEETLAFDAQQDPYAMHGRLEHMLEIAAASDHGRVYDTMI</sequence>
<feature type="compositionally biased region" description="Polar residues" evidence="1">
    <location>
        <begin position="15"/>
        <end position="30"/>
    </location>
</feature>
<dbReference type="AlphaFoldDB" id="D8Q6K1"/>
<protein>
    <submittedName>
        <fullName evidence="2">Uncharacterized protein</fullName>
    </submittedName>
</protein>
<proteinExistence type="predicted"/>
<name>D8Q6K1_SCHCM</name>
<dbReference type="GeneID" id="9587128"/>
<evidence type="ECO:0000313" key="2">
    <source>
        <dbReference type="EMBL" id="EFI96251.1"/>
    </source>
</evidence>
<dbReference type="VEuPathDB" id="FungiDB:SCHCODRAFT_02579951"/>
<gene>
    <name evidence="2" type="ORF">SCHCODRAFT_110190</name>
</gene>
<keyword evidence="3" id="KW-1185">Reference proteome</keyword>
<evidence type="ECO:0000313" key="3">
    <source>
        <dbReference type="Proteomes" id="UP000007431"/>
    </source>
</evidence>
<feature type="region of interest" description="Disordered" evidence="1">
    <location>
        <begin position="1"/>
        <end position="30"/>
    </location>
</feature>
<dbReference type="HOGENOM" id="CLU_683626_0_0_1"/>
<reference evidence="2 3" key="1">
    <citation type="journal article" date="2010" name="Nat. Biotechnol.">
        <title>Genome sequence of the model mushroom Schizophyllum commune.</title>
        <authorList>
            <person name="Ohm R.A."/>
            <person name="de Jong J.F."/>
            <person name="Lugones L.G."/>
            <person name="Aerts A."/>
            <person name="Kothe E."/>
            <person name="Stajich J.E."/>
            <person name="de Vries R.P."/>
            <person name="Record E."/>
            <person name="Levasseur A."/>
            <person name="Baker S.E."/>
            <person name="Bartholomew K.A."/>
            <person name="Coutinho P.M."/>
            <person name="Erdmann S."/>
            <person name="Fowler T.J."/>
            <person name="Gathman A.C."/>
            <person name="Lombard V."/>
            <person name="Henrissat B."/>
            <person name="Knabe N."/>
            <person name="Kuees U."/>
            <person name="Lilly W.W."/>
            <person name="Lindquist E."/>
            <person name="Lucas S."/>
            <person name="Magnuson J.K."/>
            <person name="Piumi F."/>
            <person name="Raudaskoski M."/>
            <person name="Salamov A."/>
            <person name="Schmutz J."/>
            <person name="Schwarze F.W.M.R."/>
            <person name="vanKuyk P.A."/>
            <person name="Horton J.S."/>
            <person name="Grigoriev I.V."/>
            <person name="Woesten H.A.B."/>
        </authorList>
    </citation>
    <scope>NUCLEOTIDE SEQUENCE [LARGE SCALE GENOMIC DNA]</scope>
    <source>
        <strain evidence="3">H4-8 / FGSC 9210</strain>
    </source>
</reference>
<accession>D8Q6K1</accession>
<dbReference type="KEGG" id="scm:SCHCO_02579951"/>
<organism evidence="3">
    <name type="scientific">Schizophyllum commune (strain H4-8 / FGSC 9210)</name>
    <name type="common">Split gill fungus</name>
    <dbReference type="NCBI Taxonomy" id="578458"/>
    <lineage>
        <taxon>Eukaryota</taxon>
        <taxon>Fungi</taxon>
        <taxon>Dikarya</taxon>
        <taxon>Basidiomycota</taxon>
        <taxon>Agaricomycotina</taxon>
        <taxon>Agaricomycetes</taxon>
        <taxon>Agaricomycetidae</taxon>
        <taxon>Agaricales</taxon>
        <taxon>Schizophyllaceae</taxon>
        <taxon>Schizophyllum</taxon>
    </lineage>
</organism>